<evidence type="ECO:0000313" key="2">
    <source>
        <dbReference type="EMBL" id="MPC28019.1"/>
    </source>
</evidence>
<evidence type="ECO:0000256" key="1">
    <source>
        <dbReference type="SAM" id="MobiDB-lite"/>
    </source>
</evidence>
<feature type="region of interest" description="Disordered" evidence="1">
    <location>
        <begin position="53"/>
        <end position="81"/>
    </location>
</feature>
<feature type="compositionally biased region" description="Basic and acidic residues" evidence="1">
    <location>
        <begin position="1"/>
        <end position="13"/>
    </location>
</feature>
<feature type="region of interest" description="Disordered" evidence="1">
    <location>
        <begin position="1"/>
        <end position="25"/>
    </location>
</feature>
<accession>A0A5B7E3M0</accession>
<name>A0A5B7E3M0_PORTR</name>
<gene>
    <name evidence="2" type="ORF">E2C01_021212</name>
</gene>
<feature type="compositionally biased region" description="Acidic residues" evidence="1">
    <location>
        <begin position="71"/>
        <end position="81"/>
    </location>
</feature>
<comment type="caution">
    <text evidence="2">The sequence shown here is derived from an EMBL/GenBank/DDBJ whole genome shotgun (WGS) entry which is preliminary data.</text>
</comment>
<keyword evidence="3" id="KW-1185">Reference proteome</keyword>
<evidence type="ECO:0000313" key="3">
    <source>
        <dbReference type="Proteomes" id="UP000324222"/>
    </source>
</evidence>
<sequence>MDWTHEKGGRRGVEQGGGAGGKAKEKVKKVCDERYEFVGNRRAYGTRLPVVESSHCPSNPTLNGKMWTLNENDDDELTRCE</sequence>
<dbReference type="AlphaFoldDB" id="A0A5B7E3M0"/>
<reference evidence="2 3" key="1">
    <citation type="submission" date="2019-05" db="EMBL/GenBank/DDBJ databases">
        <title>Another draft genome of Portunus trituberculatus and its Hox gene families provides insights of decapod evolution.</title>
        <authorList>
            <person name="Jeong J.-H."/>
            <person name="Song I."/>
            <person name="Kim S."/>
            <person name="Choi T."/>
            <person name="Kim D."/>
            <person name="Ryu S."/>
            <person name="Kim W."/>
        </authorList>
    </citation>
    <scope>NUCLEOTIDE SEQUENCE [LARGE SCALE GENOMIC DNA]</scope>
    <source>
        <tissue evidence="2">Muscle</tissue>
    </source>
</reference>
<dbReference type="EMBL" id="VSRR010001842">
    <property type="protein sequence ID" value="MPC28019.1"/>
    <property type="molecule type" value="Genomic_DNA"/>
</dbReference>
<organism evidence="2 3">
    <name type="scientific">Portunus trituberculatus</name>
    <name type="common">Swimming crab</name>
    <name type="synonym">Neptunus trituberculatus</name>
    <dbReference type="NCBI Taxonomy" id="210409"/>
    <lineage>
        <taxon>Eukaryota</taxon>
        <taxon>Metazoa</taxon>
        <taxon>Ecdysozoa</taxon>
        <taxon>Arthropoda</taxon>
        <taxon>Crustacea</taxon>
        <taxon>Multicrustacea</taxon>
        <taxon>Malacostraca</taxon>
        <taxon>Eumalacostraca</taxon>
        <taxon>Eucarida</taxon>
        <taxon>Decapoda</taxon>
        <taxon>Pleocyemata</taxon>
        <taxon>Brachyura</taxon>
        <taxon>Eubrachyura</taxon>
        <taxon>Portunoidea</taxon>
        <taxon>Portunidae</taxon>
        <taxon>Portuninae</taxon>
        <taxon>Portunus</taxon>
    </lineage>
</organism>
<proteinExistence type="predicted"/>
<protein>
    <submittedName>
        <fullName evidence="2">Uncharacterized protein</fullName>
    </submittedName>
</protein>
<dbReference type="Proteomes" id="UP000324222">
    <property type="component" value="Unassembled WGS sequence"/>
</dbReference>